<dbReference type="EMBL" id="MN034816">
    <property type="protein sequence ID" value="QDH89436.1"/>
    <property type="molecule type" value="Genomic_RNA"/>
</dbReference>
<feature type="compositionally biased region" description="Pro residues" evidence="2">
    <location>
        <begin position="283"/>
        <end position="294"/>
    </location>
</feature>
<accession>A0A514D764</accession>
<reference evidence="3" key="1">
    <citation type="submission" date="2019-05" db="EMBL/GenBank/DDBJ databases">
        <title>Metatranscriptomic reconstruction reveals RNA viruses with the potential to shape carbon cycling in soil.</title>
        <authorList>
            <person name="Starr E.P."/>
            <person name="Nuccio E."/>
            <person name="Pett-Ridge J."/>
            <person name="Banfield J.F."/>
            <person name="Firestone M.K."/>
        </authorList>
    </citation>
    <scope>NUCLEOTIDE SEQUENCE</scope>
    <source>
        <strain evidence="3">H4_Rhizo_Litter_20_scaffold_292</strain>
    </source>
</reference>
<sequence>MNWMSRDADPQFEMGQRFRSCLIEWSLYGETLFNQRRDHVNACFDTLGWDNAKSYSHHRVVFSRLFFDQLKLNTIHGNMKSAEPIAEKVVPLKNPHPYPNRRYITCEIIGYQNKHHSEPTYQVKGLNPWEVRRMNSFRKFMKEHKPTVFNYTDIIKDFGTRKNYDKMVELRRKLIYAFYDEMNEIQRADLERLQSHLDAFGDKINAHMYKAHLNPKGQVLEYCAQNKLVTPKPDCITDTIPDGRLTFQYMWNDIVSAATFIKRDAEQDFYAKILQNPSLLQPLPKPRLPEPPRSFPSAQMDDMRAETERLKHLLAERESEVRNLQGQIALQQATNRQNEIKVKTLSDELSSLRISTDRIISTLPLSMTL</sequence>
<protein>
    <submittedName>
        <fullName evidence="3">Uncharacterized protein</fullName>
    </submittedName>
</protein>
<proteinExistence type="predicted"/>
<feature type="region of interest" description="Disordered" evidence="2">
    <location>
        <begin position="281"/>
        <end position="300"/>
    </location>
</feature>
<evidence type="ECO:0000256" key="2">
    <source>
        <dbReference type="SAM" id="MobiDB-lite"/>
    </source>
</evidence>
<gene>
    <name evidence="3" type="ORF">H4RhizoLitter20292_000002</name>
</gene>
<evidence type="ECO:0000313" key="3">
    <source>
        <dbReference type="EMBL" id="QDH89436.1"/>
    </source>
</evidence>
<keyword evidence="1" id="KW-0175">Coiled coil</keyword>
<name>A0A514D764_9VIRU</name>
<evidence type="ECO:0000256" key="1">
    <source>
        <dbReference type="SAM" id="Coils"/>
    </source>
</evidence>
<feature type="coiled-coil region" evidence="1">
    <location>
        <begin position="300"/>
        <end position="327"/>
    </location>
</feature>
<organism evidence="3">
    <name type="scientific">Picornavirales sp</name>
    <dbReference type="NCBI Taxonomy" id="1955153"/>
    <lineage>
        <taxon>Viruses</taxon>
        <taxon>Riboviria</taxon>
        <taxon>Orthornavirae</taxon>
        <taxon>Pisuviricota</taxon>
        <taxon>Pisoniviricetes</taxon>
        <taxon>Picornavirales</taxon>
    </lineage>
</organism>